<accession>A0ABN9TS43</accession>
<dbReference type="Proteomes" id="UP001189429">
    <property type="component" value="Unassembled WGS sequence"/>
</dbReference>
<sequence>ELVAGLALEAIRASKGAAYDCYRALLAAAPELRNDRALLQDGAGPAASEWLGAGNVTIRAGAAWELIYPSQFPSCAGGHRGVCQTGGYQQRP</sequence>
<keyword evidence="2" id="KW-1185">Reference proteome</keyword>
<dbReference type="EMBL" id="CAUYUJ010015025">
    <property type="protein sequence ID" value="CAK0848954.1"/>
    <property type="molecule type" value="Genomic_DNA"/>
</dbReference>
<protein>
    <recommendedName>
        <fullName evidence="3">Selenoprotein O</fullName>
    </recommendedName>
</protein>
<reference evidence="1" key="1">
    <citation type="submission" date="2023-10" db="EMBL/GenBank/DDBJ databases">
        <authorList>
            <person name="Chen Y."/>
            <person name="Shah S."/>
            <person name="Dougan E. K."/>
            <person name="Thang M."/>
            <person name="Chan C."/>
        </authorList>
    </citation>
    <scope>NUCLEOTIDE SEQUENCE [LARGE SCALE GENOMIC DNA]</scope>
</reference>
<organism evidence="1 2">
    <name type="scientific">Prorocentrum cordatum</name>
    <dbReference type="NCBI Taxonomy" id="2364126"/>
    <lineage>
        <taxon>Eukaryota</taxon>
        <taxon>Sar</taxon>
        <taxon>Alveolata</taxon>
        <taxon>Dinophyceae</taxon>
        <taxon>Prorocentrales</taxon>
        <taxon>Prorocentraceae</taxon>
        <taxon>Prorocentrum</taxon>
    </lineage>
</organism>
<feature type="non-terminal residue" evidence="1">
    <location>
        <position position="1"/>
    </location>
</feature>
<comment type="caution">
    <text evidence="1">The sequence shown here is derived from an EMBL/GenBank/DDBJ whole genome shotgun (WGS) entry which is preliminary data.</text>
</comment>
<gene>
    <name evidence="1" type="ORF">PCOR1329_LOCUS41778</name>
</gene>
<proteinExistence type="predicted"/>
<evidence type="ECO:0000313" key="1">
    <source>
        <dbReference type="EMBL" id="CAK0848954.1"/>
    </source>
</evidence>
<evidence type="ECO:0008006" key="3">
    <source>
        <dbReference type="Google" id="ProtNLM"/>
    </source>
</evidence>
<evidence type="ECO:0000313" key="2">
    <source>
        <dbReference type="Proteomes" id="UP001189429"/>
    </source>
</evidence>
<name>A0ABN9TS43_9DINO</name>